<dbReference type="NCBIfam" id="NF041749">
    <property type="entry name" value="Drt4"/>
    <property type="match status" value="1"/>
</dbReference>
<evidence type="ECO:0000313" key="2">
    <source>
        <dbReference type="EMBL" id="MBR0655788.1"/>
    </source>
</evidence>
<keyword evidence="2" id="KW-0808">Transferase</keyword>
<sequence length="567" mass="65061">MSDLGTEATLNGLDKEAVRKALLQYNYLPRQHDHKEELPPIFSSVHFTPEVAAKLLEIPARIRRGYDLLPFRRTRHPNIPRMMGIPHPRAYAQLVNVIAAQWSKIGSVCQSPNSQLEFGLHEDGRIVVHKYDHTSVDGEVEDQDPLSDFGKNYRIKTDINNFYHSIYSHALPWALVGHEEAKKHKGAKHIDQWYNQIDRAVQQCQRGETKGVPIGPATSTILSEILLFKVDETLRSKYFFTRYIDDYTAYVDNRDEGDQFLIDLARSLEGYALTLNLRKTHVSQLPVVNRDEWVTDLNLFLGVDDGSRTTDGGVREKIKFRQLKLIIDKALALSKEFPDGSVIKYAFSAIIDADIDKISSGAADEAAERYFEDALLRYAYYYPTLIPLIQRWLSYKPSSDNLVEHRVEKRLATLLKRSFALAQSDNIIWCIYYLLQLNGETEIGLPERCCGTNDPMVVLMGYVYAKKKKLPLDPLLAWAEAFGIGLNEERLSEYDVDRVWMVLYQLYRDGEIANPPYKTKEDNKVFHTMKEMGVSFVDWDHDDFGRRASNFAKGLFKGLLLGPENER</sequence>
<keyword evidence="3" id="KW-1185">Reference proteome</keyword>
<dbReference type="RefSeq" id="WP_211874625.1">
    <property type="nucleotide sequence ID" value="NZ_JAAEDH010000012.1"/>
</dbReference>
<keyword evidence="2" id="KW-0695">RNA-directed DNA polymerase</keyword>
<reference evidence="2" key="2">
    <citation type="journal article" date="2021" name="Syst. Appl. Microbiol.">
        <title>Roseomonas hellenica sp. nov., isolated from roots of wild-growing Alkanna tinctoria.</title>
        <authorList>
            <person name="Rat A."/>
            <person name="Naranjo H.D."/>
            <person name="Lebbe L."/>
            <person name="Cnockaert M."/>
            <person name="Krigas N."/>
            <person name="Grigoriadou K."/>
            <person name="Maloupa E."/>
            <person name="Willems A."/>
        </authorList>
    </citation>
    <scope>NUCLEOTIDE SEQUENCE</scope>
    <source>
        <strain evidence="2">LMG 28251</strain>
    </source>
</reference>
<organism evidence="2 3">
    <name type="scientific">Plastoroseomonas arctica</name>
    <dbReference type="NCBI Taxonomy" id="1509237"/>
    <lineage>
        <taxon>Bacteria</taxon>
        <taxon>Pseudomonadati</taxon>
        <taxon>Pseudomonadota</taxon>
        <taxon>Alphaproteobacteria</taxon>
        <taxon>Acetobacterales</taxon>
        <taxon>Acetobacteraceae</taxon>
        <taxon>Plastoroseomonas</taxon>
    </lineage>
</organism>
<gene>
    <name evidence="2" type="ORF">GXW79_11955</name>
</gene>
<name>A0AAF1K2X2_9PROT</name>
<evidence type="ECO:0000259" key="1">
    <source>
        <dbReference type="PROSITE" id="PS50878"/>
    </source>
</evidence>
<dbReference type="CDD" id="cd01646">
    <property type="entry name" value="RT_Bac_retron_I"/>
    <property type="match status" value="1"/>
</dbReference>
<comment type="caution">
    <text evidence="2">The sequence shown here is derived from an EMBL/GenBank/DDBJ whole genome shotgun (WGS) entry which is preliminary data.</text>
</comment>
<keyword evidence="2" id="KW-0548">Nucleotidyltransferase</keyword>
<reference evidence="2" key="1">
    <citation type="submission" date="2020-01" db="EMBL/GenBank/DDBJ databases">
        <authorList>
            <person name="Rat A."/>
        </authorList>
    </citation>
    <scope>NUCLEOTIDE SEQUENCE</scope>
    <source>
        <strain evidence="2">LMG 28251</strain>
    </source>
</reference>
<dbReference type="Pfam" id="PF00078">
    <property type="entry name" value="RVT_1"/>
    <property type="match status" value="1"/>
</dbReference>
<dbReference type="EMBL" id="JAAEDH010000012">
    <property type="protein sequence ID" value="MBR0655788.1"/>
    <property type="molecule type" value="Genomic_DNA"/>
</dbReference>
<dbReference type="GO" id="GO:0003964">
    <property type="term" value="F:RNA-directed DNA polymerase activity"/>
    <property type="evidence" value="ECO:0007669"/>
    <property type="project" value="UniProtKB-KW"/>
</dbReference>
<proteinExistence type="predicted"/>
<feature type="domain" description="Reverse transcriptase" evidence="1">
    <location>
        <begin position="1"/>
        <end position="305"/>
    </location>
</feature>
<evidence type="ECO:0000313" key="3">
    <source>
        <dbReference type="Proteomes" id="UP001196068"/>
    </source>
</evidence>
<dbReference type="InterPro" id="IPR000477">
    <property type="entry name" value="RT_dom"/>
</dbReference>
<dbReference type="Proteomes" id="UP001196068">
    <property type="component" value="Unassembled WGS sequence"/>
</dbReference>
<dbReference type="AlphaFoldDB" id="A0AAF1K2X2"/>
<accession>A0AAF1K2X2</accession>
<dbReference type="PROSITE" id="PS50878">
    <property type="entry name" value="RT_POL"/>
    <property type="match status" value="1"/>
</dbReference>
<protein>
    <submittedName>
        <fullName evidence="2">RNA-directed DNA polymerase</fullName>
    </submittedName>
</protein>